<dbReference type="Pfam" id="PF13646">
    <property type="entry name" value="HEAT_2"/>
    <property type="match status" value="1"/>
</dbReference>
<dbReference type="EMBL" id="JAUSRD010000005">
    <property type="protein sequence ID" value="MDP9893513.1"/>
    <property type="molecule type" value="Genomic_DNA"/>
</dbReference>
<dbReference type="Proteomes" id="UP001242045">
    <property type="component" value="Unassembled WGS sequence"/>
</dbReference>
<dbReference type="AlphaFoldDB" id="A0AAW8CYF3"/>
<organism evidence="1 2">
    <name type="scientific">Variovorax boronicumulans</name>
    <dbReference type="NCBI Taxonomy" id="436515"/>
    <lineage>
        <taxon>Bacteria</taxon>
        <taxon>Pseudomonadati</taxon>
        <taxon>Pseudomonadota</taxon>
        <taxon>Betaproteobacteria</taxon>
        <taxon>Burkholderiales</taxon>
        <taxon>Comamonadaceae</taxon>
        <taxon>Variovorax</taxon>
    </lineage>
</organism>
<name>A0AAW8CYF3_9BURK</name>
<dbReference type="InterPro" id="IPR011989">
    <property type="entry name" value="ARM-like"/>
</dbReference>
<evidence type="ECO:0008006" key="3">
    <source>
        <dbReference type="Google" id="ProtNLM"/>
    </source>
</evidence>
<comment type="caution">
    <text evidence="1">The sequence shown here is derived from an EMBL/GenBank/DDBJ whole genome shotgun (WGS) entry which is preliminary data.</text>
</comment>
<dbReference type="SUPFAM" id="SSF48371">
    <property type="entry name" value="ARM repeat"/>
    <property type="match status" value="1"/>
</dbReference>
<protein>
    <recommendedName>
        <fullName evidence="3">HEAT repeat domain-containing protein</fullName>
    </recommendedName>
</protein>
<proteinExistence type="predicted"/>
<dbReference type="Gene3D" id="1.25.10.10">
    <property type="entry name" value="Leucine-rich Repeat Variant"/>
    <property type="match status" value="1"/>
</dbReference>
<sequence length="247" mass="26993">MSAFAKESKAIDALRQRFKAIRIDTDVSDMFDFGADLLALQSAEALAFHYELLRDTGMDSELFDWLCRKFSERGDAAEDHLLACFAEEHDPAMQATVLQMLGTFKYRKGRRLKETAALARAALASPNEDLRCKGLWVIGWLGGTADVAKVAPLLASDPIAANRQWAASALMQIVLNRRSAAPKALECLRTALEAETDPVALRGILVAVQEIAGKKFGLSSSSHEQPSEDKLQAALAKARRMFARAAA</sequence>
<reference evidence="1" key="1">
    <citation type="submission" date="2023-07" db="EMBL/GenBank/DDBJ databases">
        <title>Sorghum-associated microbial communities from plants grown in Nebraska, USA.</title>
        <authorList>
            <person name="Schachtman D."/>
        </authorList>
    </citation>
    <scope>NUCLEOTIDE SEQUENCE</scope>
    <source>
        <strain evidence="1">DS3754</strain>
    </source>
</reference>
<accession>A0AAW8CYF3</accession>
<evidence type="ECO:0000313" key="2">
    <source>
        <dbReference type="Proteomes" id="UP001242045"/>
    </source>
</evidence>
<dbReference type="InterPro" id="IPR016024">
    <property type="entry name" value="ARM-type_fold"/>
</dbReference>
<evidence type="ECO:0000313" key="1">
    <source>
        <dbReference type="EMBL" id="MDP9893513.1"/>
    </source>
</evidence>
<gene>
    <name evidence="1" type="ORF">J2W31_002628</name>
</gene>
<dbReference type="RefSeq" id="WP_307685021.1">
    <property type="nucleotide sequence ID" value="NZ_JAUSRD010000005.1"/>
</dbReference>